<dbReference type="Pfam" id="PF04367">
    <property type="entry name" value="DUF502"/>
    <property type="match status" value="1"/>
</dbReference>
<dbReference type="EMBL" id="JAKRVX010000001">
    <property type="protein sequence ID" value="MCL9815806.1"/>
    <property type="molecule type" value="Genomic_DNA"/>
</dbReference>
<keyword evidence="4" id="KW-1185">Reference proteome</keyword>
<name>A0AAE3FV63_9EURY</name>
<sequence>MSTWKRDFASGLVVIVPLAVLLFVINWMFVRIVRIPLISTVDLAALNVPASLVPAVRALIALAVLSTLILAVGYLMRTTGGRVLESVLDDTINRVPGLRVIYNASKLAVETALSGTDDLQAPVRLETWPGIRMTAFKTGKRTRDGKIVLFMPTAPNITSGFVIEVEPERVEETGEKVEEALTRILSAGFAESAHQIPVEEEKHISDIDGVSDDRTTVTRRNADGETTSND</sequence>
<reference evidence="3" key="1">
    <citation type="journal article" date="2022" name="Syst. Appl. Microbiol.">
        <title>Natronocalculus amylovorans gen. nov., sp. nov., and Natranaeroarchaeum aerophilus sp. nov., dominant culturable amylolytic natronoarchaea from hypersaline soda lakes in southwestern Siberia.</title>
        <authorList>
            <person name="Sorokin D.Y."/>
            <person name="Elcheninov A.G."/>
            <person name="Khizhniak T.V."/>
            <person name="Koenen M."/>
            <person name="Bale N.J."/>
            <person name="Damste J.S.S."/>
            <person name="Kublanov I.V."/>
        </authorList>
    </citation>
    <scope>NUCLEOTIDE SEQUENCE</scope>
    <source>
        <strain evidence="3">AArc-St2</strain>
    </source>
</reference>
<protein>
    <submittedName>
        <fullName evidence="3">DUF502 domain-containing protein</fullName>
    </submittedName>
</protein>
<dbReference type="Proteomes" id="UP001203207">
    <property type="component" value="Unassembled WGS sequence"/>
</dbReference>
<keyword evidence="2" id="KW-1133">Transmembrane helix</keyword>
<organism evidence="3 4">
    <name type="scientific">Natronocalculus amylovorans</name>
    <dbReference type="NCBI Taxonomy" id="2917812"/>
    <lineage>
        <taxon>Archaea</taxon>
        <taxon>Methanobacteriati</taxon>
        <taxon>Methanobacteriota</taxon>
        <taxon>Stenosarchaea group</taxon>
        <taxon>Halobacteria</taxon>
        <taxon>Halobacteriales</taxon>
        <taxon>Haloferacaceae</taxon>
        <taxon>Natronocalculus</taxon>
    </lineage>
</organism>
<dbReference type="PANTHER" id="PTHR31876">
    <property type="entry name" value="COV-LIKE PROTEIN 1"/>
    <property type="match status" value="1"/>
</dbReference>
<accession>A0AAE3FV63</accession>
<evidence type="ECO:0000313" key="3">
    <source>
        <dbReference type="EMBL" id="MCL9815806.1"/>
    </source>
</evidence>
<dbReference type="PANTHER" id="PTHR31876:SF26">
    <property type="entry name" value="PROTEIN LIKE COV 2"/>
    <property type="match status" value="1"/>
</dbReference>
<keyword evidence="2" id="KW-0472">Membrane</keyword>
<feature type="compositionally biased region" description="Basic and acidic residues" evidence="1">
    <location>
        <begin position="199"/>
        <end position="223"/>
    </location>
</feature>
<comment type="caution">
    <text evidence="3">The sequence shown here is derived from an EMBL/GenBank/DDBJ whole genome shotgun (WGS) entry which is preliminary data.</text>
</comment>
<evidence type="ECO:0000313" key="4">
    <source>
        <dbReference type="Proteomes" id="UP001203207"/>
    </source>
</evidence>
<reference evidence="3" key="2">
    <citation type="submission" date="2022-02" db="EMBL/GenBank/DDBJ databases">
        <authorList>
            <person name="Elcheninov A.G."/>
            <person name="Sorokin D.Y."/>
            <person name="Kublanov I.V."/>
        </authorList>
    </citation>
    <scope>NUCLEOTIDE SEQUENCE</scope>
    <source>
        <strain evidence="3">AArc-St2</strain>
    </source>
</reference>
<evidence type="ECO:0000256" key="2">
    <source>
        <dbReference type="SAM" id="Phobius"/>
    </source>
</evidence>
<evidence type="ECO:0000256" key="1">
    <source>
        <dbReference type="SAM" id="MobiDB-lite"/>
    </source>
</evidence>
<gene>
    <name evidence="3" type="ORF">AArcSt2_02515</name>
</gene>
<dbReference type="RefSeq" id="WP_174652670.1">
    <property type="nucleotide sequence ID" value="NZ_JAKRVX010000001.1"/>
</dbReference>
<keyword evidence="2" id="KW-0812">Transmembrane</keyword>
<feature type="transmembrane region" description="Helical" evidence="2">
    <location>
        <begin position="12"/>
        <end position="35"/>
    </location>
</feature>
<proteinExistence type="predicted"/>
<dbReference type="AlphaFoldDB" id="A0AAE3FV63"/>
<feature type="transmembrane region" description="Helical" evidence="2">
    <location>
        <begin position="55"/>
        <end position="76"/>
    </location>
</feature>
<dbReference type="InterPro" id="IPR007462">
    <property type="entry name" value="COV1-like"/>
</dbReference>
<feature type="region of interest" description="Disordered" evidence="1">
    <location>
        <begin position="199"/>
        <end position="230"/>
    </location>
</feature>